<evidence type="ECO:0000313" key="3">
    <source>
        <dbReference type="Proteomes" id="UP000886998"/>
    </source>
</evidence>
<dbReference type="InterPro" id="IPR032387">
    <property type="entry name" value="ACAS_N"/>
</dbReference>
<evidence type="ECO:0000313" key="2">
    <source>
        <dbReference type="EMBL" id="GFY39229.1"/>
    </source>
</evidence>
<proteinExistence type="predicted"/>
<dbReference type="PANTHER" id="PTHR42921:SF1">
    <property type="entry name" value="ACETOACETYL-COA SYNTHETASE"/>
    <property type="match status" value="1"/>
</dbReference>
<comment type="caution">
    <text evidence="2">The sequence shown here is derived from an EMBL/GenBank/DDBJ whole genome shotgun (WGS) entry which is preliminary data.</text>
</comment>
<reference evidence="2" key="1">
    <citation type="submission" date="2020-08" db="EMBL/GenBank/DDBJ databases">
        <title>Multicomponent nature underlies the extraordinary mechanical properties of spider dragline silk.</title>
        <authorList>
            <person name="Kono N."/>
            <person name="Nakamura H."/>
            <person name="Mori M."/>
            <person name="Yoshida Y."/>
            <person name="Ohtoshi R."/>
            <person name="Malay A.D."/>
            <person name="Moran D.A.P."/>
            <person name="Tomita M."/>
            <person name="Numata K."/>
            <person name="Arakawa K."/>
        </authorList>
    </citation>
    <scope>NUCLEOTIDE SEQUENCE</scope>
</reference>
<dbReference type="PANTHER" id="PTHR42921">
    <property type="entry name" value="ACETOACETYL-COA SYNTHETASE"/>
    <property type="match status" value="1"/>
</dbReference>
<name>A0A8X7BR74_9ARAC</name>
<dbReference type="AlphaFoldDB" id="A0A8X7BR74"/>
<feature type="domain" description="Acetyl-coenzyme A synthetase N-terminal" evidence="1">
    <location>
        <begin position="39"/>
        <end position="96"/>
    </location>
</feature>
<dbReference type="Pfam" id="PF16177">
    <property type="entry name" value="ACAS_N"/>
    <property type="match status" value="1"/>
</dbReference>
<dbReference type="Proteomes" id="UP000886998">
    <property type="component" value="Unassembled WGS sequence"/>
</dbReference>
<accession>A0A8X7BR74</accession>
<dbReference type="InterPro" id="IPR042099">
    <property type="entry name" value="ANL_N_sf"/>
</dbReference>
<sequence>MGSFTIEPKLIWDKKNPNLQMEQLKKRIQEKYNQKFDSYWDFHKWTVENFVDFWKEMWHHFDVIASKPYETVYRKTGNGILDCEWFPGAAMNYAENLLRIRDDRIAVIVLDEDQNEDKVTFAELYEEVKLYAAAFRKHGVTIGDRVAGKYYS</sequence>
<gene>
    <name evidence="2" type="primary">AACS</name>
    <name evidence="2" type="ORF">TNIN_421721</name>
</gene>
<dbReference type="EMBL" id="BMAV01001285">
    <property type="protein sequence ID" value="GFY39229.1"/>
    <property type="molecule type" value="Genomic_DNA"/>
</dbReference>
<protein>
    <submittedName>
        <fullName evidence="2">Acetoacetyl-CoA synthetase</fullName>
    </submittedName>
</protein>
<evidence type="ECO:0000259" key="1">
    <source>
        <dbReference type="Pfam" id="PF16177"/>
    </source>
</evidence>
<dbReference type="Gene3D" id="3.40.50.12780">
    <property type="entry name" value="N-terminal domain of ligase-like"/>
    <property type="match status" value="1"/>
</dbReference>
<keyword evidence="3" id="KW-1185">Reference proteome</keyword>
<organism evidence="2 3">
    <name type="scientific">Trichonephila inaurata madagascariensis</name>
    <dbReference type="NCBI Taxonomy" id="2747483"/>
    <lineage>
        <taxon>Eukaryota</taxon>
        <taxon>Metazoa</taxon>
        <taxon>Ecdysozoa</taxon>
        <taxon>Arthropoda</taxon>
        <taxon>Chelicerata</taxon>
        <taxon>Arachnida</taxon>
        <taxon>Araneae</taxon>
        <taxon>Araneomorphae</taxon>
        <taxon>Entelegynae</taxon>
        <taxon>Araneoidea</taxon>
        <taxon>Nephilidae</taxon>
        <taxon>Trichonephila</taxon>
        <taxon>Trichonephila inaurata</taxon>
    </lineage>
</organism>
<dbReference type="GO" id="GO:0030729">
    <property type="term" value="F:acetoacetate-CoA ligase activity"/>
    <property type="evidence" value="ECO:0007669"/>
    <property type="project" value="TreeGrafter"/>
</dbReference>
<dbReference type="OrthoDB" id="10253869at2759"/>
<dbReference type="SUPFAM" id="SSF56801">
    <property type="entry name" value="Acetyl-CoA synthetase-like"/>
    <property type="match status" value="1"/>
</dbReference>